<organism evidence="2 3">
    <name type="scientific">Nocardioides imazamoxiresistens</name>
    <dbReference type="NCBI Taxonomy" id="3231893"/>
    <lineage>
        <taxon>Bacteria</taxon>
        <taxon>Bacillati</taxon>
        <taxon>Actinomycetota</taxon>
        <taxon>Actinomycetes</taxon>
        <taxon>Propionibacteriales</taxon>
        <taxon>Nocardioidaceae</taxon>
        <taxon>Nocardioides</taxon>
    </lineage>
</organism>
<feature type="compositionally biased region" description="Basic and acidic residues" evidence="1">
    <location>
        <begin position="481"/>
        <end position="490"/>
    </location>
</feature>
<dbReference type="Proteomes" id="UP001268542">
    <property type="component" value="Unassembled WGS sequence"/>
</dbReference>
<feature type="region of interest" description="Disordered" evidence="1">
    <location>
        <begin position="173"/>
        <end position="253"/>
    </location>
</feature>
<evidence type="ECO:0000313" key="3">
    <source>
        <dbReference type="Proteomes" id="UP001268542"/>
    </source>
</evidence>
<evidence type="ECO:0000313" key="2">
    <source>
        <dbReference type="EMBL" id="MDT9593046.1"/>
    </source>
</evidence>
<keyword evidence="3" id="KW-1185">Reference proteome</keyword>
<feature type="compositionally biased region" description="Low complexity" evidence="1">
    <location>
        <begin position="380"/>
        <end position="411"/>
    </location>
</feature>
<comment type="caution">
    <text evidence="2">The sequence shown here is derived from an EMBL/GenBank/DDBJ whole genome shotgun (WGS) entry which is preliminary data.</text>
</comment>
<dbReference type="EMBL" id="JAVYII010000003">
    <property type="protein sequence ID" value="MDT9593046.1"/>
    <property type="molecule type" value="Genomic_DNA"/>
</dbReference>
<protein>
    <recommendedName>
        <fullName evidence="4">PPE domain-containing protein</fullName>
    </recommendedName>
</protein>
<name>A0ABU3PVY7_9ACTN</name>
<evidence type="ECO:0008006" key="4">
    <source>
        <dbReference type="Google" id="ProtNLM"/>
    </source>
</evidence>
<gene>
    <name evidence="2" type="ORF">RDV89_08205</name>
</gene>
<feature type="region of interest" description="Disordered" evidence="1">
    <location>
        <begin position="296"/>
        <end position="508"/>
    </location>
</feature>
<sequence>MGYWEQRHGEILASANESTTSGEETAWLDGHRALEQARSNAENSYQRVSSTTLLGTMSHGAFLQAIGQFRDAVAARAVAFQTGRDAAGLATTAITTLRGSGAGAPGLAEDPGTFETIAGEEVEDTAAREAAWRSGRTAYNTSVAEREEYFRQRVLAFEEGMYLSAEKYAQIDPRIPASSSPGGSSGSSGSSGSIAPASSRASLSGYEVGGGRADVVGIDRDPGQPTEPTAPIDPTIPPPDWDGGPGPTTPVGPIEAGIQPGVGGGGGLVSGIGAGAAGIAAGLGLVRALRNGSLGGAAPATAGRGSALTRGALGRSGGASVPPSQAGRGGGGTGVGRNGALGRGPGAPVSGSRGTRSSLGGNPVTGGRSAGGAGAGRGAGAPAAGRSAAAGKGAAAPSGSRGTRTSLGGQSPAASRPGGAAGGAGAAGRGGAAAAGGKGGAGGAGGTAKGKGANGVSGSRGTRTSLGAGALGGRRGGGSQEDEKPQKIELYESDDWIDDEPSGPSVLR</sequence>
<accession>A0ABU3PVY7</accession>
<dbReference type="RefSeq" id="WP_315732473.1">
    <property type="nucleotide sequence ID" value="NZ_JAVYII010000003.1"/>
</dbReference>
<feature type="compositionally biased region" description="Gly residues" evidence="1">
    <location>
        <begin position="327"/>
        <end position="345"/>
    </location>
</feature>
<feature type="compositionally biased region" description="Gly residues" evidence="1">
    <location>
        <begin position="469"/>
        <end position="479"/>
    </location>
</feature>
<reference evidence="2 3" key="1">
    <citation type="submission" date="2023-08" db="EMBL/GenBank/DDBJ databases">
        <title>Nocardioides seae sp. nov., a bacterium isolated from a soil.</title>
        <authorList>
            <person name="Wang X."/>
        </authorList>
    </citation>
    <scope>NUCLEOTIDE SEQUENCE [LARGE SCALE GENOMIC DNA]</scope>
    <source>
        <strain evidence="2 3">YZH12</strain>
    </source>
</reference>
<feature type="compositionally biased region" description="Gly residues" evidence="1">
    <location>
        <begin position="419"/>
        <end position="455"/>
    </location>
</feature>
<feature type="compositionally biased region" description="Gly residues" evidence="1">
    <location>
        <begin position="368"/>
        <end position="379"/>
    </location>
</feature>
<feature type="compositionally biased region" description="Low complexity" evidence="1">
    <location>
        <begin position="173"/>
        <end position="202"/>
    </location>
</feature>
<proteinExistence type="predicted"/>
<feature type="compositionally biased region" description="Acidic residues" evidence="1">
    <location>
        <begin position="491"/>
        <end position="501"/>
    </location>
</feature>
<feature type="compositionally biased region" description="Low complexity" evidence="1">
    <location>
        <begin position="346"/>
        <end position="361"/>
    </location>
</feature>
<evidence type="ECO:0000256" key="1">
    <source>
        <dbReference type="SAM" id="MobiDB-lite"/>
    </source>
</evidence>